<dbReference type="EMBL" id="RBNL01005081">
    <property type="protein sequence ID" value="RML16790.1"/>
    <property type="molecule type" value="Genomic_DNA"/>
</dbReference>
<dbReference type="AlphaFoldDB" id="A0A3M2TPW7"/>
<feature type="compositionally biased region" description="Acidic residues" evidence="1">
    <location>
        <begin position="156"/>
        <end position="165"/>
    </location>
</feature>
<evidence type="ECO:0000256" key="1">
    <source>
        <dbReference type="SAM" id="MobiDB-lite"/>
    </source>
</evidence>
<evidence type="ECO:0000313" key="3">
    <source>
        <dbReference type="Proteomes" id="UP000282378"/>
    </source>
</evidence>
<evidence type="ECO:0000313" key="2">
    <source>
        <dbReference type="EMBL" id="RML16790.1"/>
    </source>
</evidence>
<name>A0A3M2TPW7_PSEYM</name>
<reference evidence="2 3" key="1">
    <citation type="submission" date="2018-08" db="EMBL/GenBank/DDBJ databases">
        <title>Recombination of ecologically and evolutionarily significant loci maintains genetic cohesion in the Pseudomonas syringae species complex.</title>
        <authorList>
            <person name="Dillon M."/>
            <person name="Thakur S."/>
            <person name="Almeida R.N.D."/>
            <person name="Weir B.S."/>
            <person name="Guttman D.S."/>
        </authorList>
    </citation>
    <scope>NUCLEOTIDE SEQUENCE [LARGE SCALE GENOMIC DNA]</scope>
    <source>
        <strain evidence="2 3">88_10</strain>
    </source>
</reference>
<comment type="caution">
    <text evidence="2">The sequence shown here is derived from an EMBL/GenBank/DDBJ whole genome shotgun (WGS) entry which is preliminary data.</text>
</comment>
<sequence length="299" mass="33859">MVGFLLARHAWFTTARVVGNDQRVLVEHHALEPRVGAHIDAHLLTQPACVEVSGEGEKTDPEIRPAICLAGEQFYTQVADRREIAHESHARGKADHQPQAVLGQLAQQFASAHRGMVEPNTLVAVALGDFLAPHEHPGPDALWAGIAAPDTSGIDRDEEQPEGCNDENPREQDEILRPERRAEDVELALRQVPPHSLMAVSIEPDRTEKDEQQHRATRHAQRAKQTFERAGLDFRARRIEINVFAVLVGRRCDVVYWNLVAHRWVQRRWRSPRRYRSGRFKAAFNVTHLSNRPFLRSTG</sequence>
<protein>
    <submittedName>
        <fullName evidence="2">Uncharacterized protein</fullName>
    </submittedName>
</protein>
<feature type="compositionally biased region" description="Basic and acidic residues" evidence="1">
    <location>
        <begin position="167"/>
        <end position="178"/>
    </location>
</feature>
<organism evidence="2 3">
    <name type="scientific">Pseudomonas syringae pv. maculicola</name>
    <dbReference type="NCBI Taxonomy" id="59511"/>
    <lineage>
        <taxon>Bacteria</taxon>
        <taxon>Pseudomonadati</taxon>
        <taxon>Pseudomonadota</taxon>
        <taxon>Gammaproteobacteria</taxon>
        <taxon>Pseudomonadales</taxon>
        <taxon>Pseudomonadaceae</taxon>
        <taxon>Pseudomonas</taxon>
    </lineage>
</organism>
<gene>
    <name evidence="2" type="ORF">APX70_08557</name>
</gene>
<dbReference type="Proteomes" id="UP000282378">
    <property type="component" value="Unassembled WGS sequence"/>
</dbReference>
<proteinExistence type="predicted"/>
<feature type="region of interest" description="Disordered" evidence="1">
    <location>
        <begin position="151"/>
        <end position="178"/>
    </location>
</feature>
<accession>A0A3M2TPW7</accession>